<proteinExistence type="predicted"/>
<dbReference type="AlphaFoldDB" id="A0A371K1C8"/>
<protein>
    <submittedName>
        <fullName evidence="2">Uncharacterized protein</fullName>
    </submittedName>
</protein>
<sequence length="563" mass="59618">MPGDIFINGNPFIEILYKFPCPQRILMVADSSLDFGTGGFGLSEFVQIVRNAGHTVITAHRSGAGAGLSIAGNYNFATAATAVTVANYDQIWLFAFSTTALQPAEQQKIAQFMRDGGGMFATGDHDTIGAGMGANLPRIRSMRDWSSIPMATVDRHDTVLEPGADGIKQFNDQADAIPQRMFPVFFSNGGDPFVASTWAVHPVLRHSSGAVDYLPDHPHESRCLAPTPVAGNFAGIEEWPAPSGGGARIAPVVVAVSMSAGRFIVSGAPTASGTKPPVYPRSFGAISAYDGDPAAAGRIVCDATWHHFVNINLNGSGAGNDPTTGLPRTGLYAGGLPTPEYQKIRAYYLNAVRWLAPIGRRYCWPFLVAAALRFDYEIAELRLPHPHPCPWDPLLKIGRAAEEVLLGRLGQGALADVVDGMLATAGRGSGLARLLDTAQAQAERKEGEAPLSLLPLQDMRRAVLGTFVNLLAAKLPEDEQKLASIMRDHDGLAIEGIAESLRAAEAVIVEQIGKALEATAGQLQTLRAQPVTAGKPVKRPVAGGAKAAAAKKAAAKPKKTTRK</sequence>
<feature type="compositionally biased region" description="Low complexity" evidence="1">
    <location>
        <begin position="539"/>
        <end position="552"/>
    </location>
</feature>
<name>A0A371K1C8_9GAMM</name>
<dbReference type="RefSeq" id="WP_115857170.1">
    <property type="nucleotide sequence ID" value="NZ_QTSU01000001.1"/>
</dbReference>
<comment type="caution">
    <text evidence="2">The sequence shown here is derived from an EMBL/GenBank/DDBJ whole genome shotgun (WGS) entry which is preliminary data.</text>
</comment>
<organism evidence="2 3">
    <name type="scientific">Lysobacter silvisoli</name>
    <dbReference type="NCBI Taxonomy" id="2293254"/>
    <lineage>
        <taxon>Bacteria</taxon>
        <taxon>Pseudomonadati</taxon>
        <taxon>Pseudomonadota</taxon>
        <taxon>Gammaproteobacteria</taxon>
        <taxon>Lysobacterales</taxon>
        <taxon>Lysobacteraceae</taxon>
        <taxon>Lysobacter</taxon>
    </lineage>
</organism>
<gene>
    <name evidence="2" type="ORF">DX914_00670</name>
</gene>
<evidence type="ECO:0000256" key="1">
    <source>
        <dbReference type="SAM" id="MobiDB-lite"/>
    </source>
</evidence>
<evidence type="ECO:0000313" key="2">
    <source>
        <dbReference type="EMBL" id="RDZ27726.1"/>
    </source>
</evidence>
<feature type="region of interest" description="Disordered" evidence="1">
    <location>
        <begin position="531"/>
        <end position="563"/>
    </location>
</feature>
<accession>A0A371K1C8</accession>
<keyword evidence="3" id="KW-1185">Reference proteome</keyword>
<evidence type="ECO:0000313" key="3">
    <source>
        <dbReference type="Proteomes" id="UP000264492"/>
    </source>
</evidence>
<reference evidence="2 3" key="1">
    <citation type="submission" date="2018-08" db="EMBL/GenBank/DDBJ databases">
        <title>Lysobacter sp. zong2l5, whole genome shotgun sequence.</title>
        <authorList>
            <person name="Zhang X."/>
            <person name="Feng G."/>
            <person name="Zhu H."/>
        </authorList>
    </citation>
    <scope>NUCLEOTIDE SEQUENCE [LARGE SCALE GENOMIC DNA]</scope>
    <source>
        <strain evidence="3">zong2l5</strain>
    </source>
</reference>
<dbReference type="OrthoDB" id="5937513at2"/>
<dbReference type="Proteomes" id="UP000264492">
    <property type="component" value="Unassembled WGS sequence"/>
</dbReference>
<feature type="compositionally biased region" description="Basic residues" evidence="1">
    <location>
        <begin position="553"/>
        <end position="563"/>
    </location>
</feature>
<dbReference type="EMBL" id="QTSU01000001">
    <property type="protein sequence ID" value="RDZ27726.1"/>
    <property type="molecule type" value="Genomic_DNA"/>
</dbReference>